<protein>
    <submittedName>
        <fullName evidence="2">Uncharacterized protein</fullName>
    </submittedName>
</protein>
<sequence length="100" mass="10612">MEGAPAAPKVRVEPPLPRSDSAHAASESAKAPAANAGRTLRDIFIAKPRLLVDQSGQRPGVGASAKDVTRITGRRRARHPSHHSDVGRAECVVIYPTETN</sequence>
<reference evidence="2" key="2">
    <citation type="submission" date="2023-01" db="EMBL/GenBank/DDBJ databases">
        <authorList>
            <person name="Sun Q."/>
            <person name="Evtushenko L."/>
        </authorList>
    </citation>
    <scope>NUCLEOTIDE SEQUENCE</scope>
    <source>
        <strain evidence="2">VKM Ac-1246</strain>
    </source>
</reference>
<dbReference type="EMBL" id="BSEL01000007">
    <property type="protein sequence ID" value="GLJ69830.1"/>
    <property type="molecule type" value="Genomic_DNA"/>
</dbReference>
<feature type="region of interest" description="Disordered" evidence="1">
    <location>
        <begin position="55"/>
        <end position="85"/>
    </location>
</feature>
<accession>A0ABQ5T0M8</accession>
<organism evidence="2 3">
    <name type="scientific">Nocardioides luteus</name>
    <dbReference type="NCBI Taxonomy" id="1844"/>
    <lineage>
        <taxon>Bacteria</taxon>
        <taxon>Bacillati</taxon>
        <taxon>Actinomycetota</taxon>
        <taxon>Actinomycetes</taxon>
        <taxon>Propionibacteriales</taxon>
        <taxon>Nocardioidaceae</taxon>
        <taxon>Nocardioides</taxon>
    </lineage>
</organism>
<gene>
    <name evidence="2" type="ORF">GCM10017579_38660</name>
</gene>
<keyword evidence="3" id="KW-1185">Reference proteome</keyword>
<feature type="compositionally biased region" description="Basic residues" evidence="1">
    <location>
        <begin position="72"/>
        <end position="81"/>
    </location>
</feature>
<evidence type="ECO:0000313" key="2">
    <source>
        <dbReference type="EMBL" id="GLJ69830.1"/>
    </source>
</evidence>
<comment type="caution">
    <text evidence="2">The sequence shown here is derived from an EMBL/GenBank/DDBJ whole genome shotgun (WGS) entry which is preliminary data.</text>
</comment>
<feature type="region of interest" description="Disordered" evidence="1">
    <location>
        <begin position="1"/>
        <end position="35"/>
    </location>
</feature>
<evidence type="ECO:0000256" key="1">
    <source>
        <dbReference type="SAM" id="MobiDB-lite"/>
    </source>
</evidence>
<reference evidence="2" key="1">
    <citation type="journal article" date="2014" name="Int. J. Syst. Evol. Microbiol.">
        <title>Complete genome of a new Firmicutes species belonging to the dominant human colonic microbiota ('Ruminococcus bicirculans') reveals two chromosomes and a selective capacity to utilize plant glucans.</title>
        <authorList>
            <consortium name="NISC Comparative Sequencing Program"/>
            <person name="Wegmann U."/>
            <person name="Louis P."/>
            <person name="Goesmann A."/>
            <person name="Henrissat B."/>
            <person name="Duncan S.H."/>
            <person name="Flint H.J."/>
        </authorList>
    </citation>
    <scope>NUCLEOTIDE SEQUENCE</scope>
    <source>
        <strain evidence="2">VKM Ac-1246</strain>
    </source>
</reference>
<name>A0ABQ5T0M8_9ACTN</name>
<feature type="compositionally biased region" description="Low complexity" evidence="1">
    <location>
        <begin position="22"/>
        <end position="35"/>
    </location>
</feature>
<evidence type="ECO:0000313" key="3">
    <source>
        <dbReference type="Proteomes" id="UP001142292"/>
    </source>
</evidence>
<dbReference type="Proteomes" id="UP001142292">
    <property type="component" value="Unassembled WGS sequence"/>
</dbReference>
<proteinExistence type="predicted"/>